<dbReference type="PANTHER" id="PTHR43335">
    <property type="entry name" value="ABC TRANSPORTER, ATP-BINDING PROTEIN"/>
    <property type="match status" value="1"/>
</dbReference>
<organism evidence="7 8">
    <name type="scientific">Streptomyces fradiae ATCC 10745 = DSM 40063</name>
    <dbReference type="NCBI Taxonomy" id="1319510"/>
    <lineage>
        <taxon>Bacteria</taxon>
        <taxon>Bacillati</taxon>
        <taxon>Actinomycetota</taxon>
        <taxon>Actinomycetes</taxon>
        <taxon>Kitasatosporales</taxon>
        <taxon>Streptomycetaceae</taxon>
        <taxon>Streptomyces</taxon>
    </lineage>
</organism>
<keyword evidence="3" id="KW-0547">Nucleotide-binding</keyword>
<reference evidence="7 8" key="2">
    <citation type="submission" date="2016-09" db="EMBL/GenBank/DDBJ databases">
        <title>Streptomyces fradiae DSM40063, a candidate organism with high potential of specific P450 cytochromes.</title>
        <authorList>
            <person name="Grumaz C."/>
            <person name="Vainshtein Y."/>
            <person name="Kirstahler P."/>
            <person name="Sohn K."/>
        </authorList>
    </citation>
    <scope>NUCLEOTIDE SEQUENCE [LARGE SCALE GENOMIC DNA]</scope>
    <source>
        <strain evidence="7 8">DSM 40063</strain>
    </source>
</reference>
<dbReference type="Proteomes" id="UP000731519">
    <property type="component" value="Unassembled WGS sequence"/>
</dbReference>
<evidence type="ECO:0000259" key="5">
    <source>
        <dbReference type="PROSITE" id="PS50893"/>
    </source>
</evidence>
<accession>A0A1Y2P3X0</accession>
<dbReference type="SMART" id="SM00382">
    <property type="entry name" value="AAA"/>
    <property type="match status" value="1"/>
</dbReference>
<keyword evidence="9" id="KW-1185">Reference proteome</keyword>
<dbReference type="EMBL" id="ASYR01000005">
    <property type="protein sequence ID" value="KAF0651054.1"/>
    <property type="molecule type" value="Genomic_DNA"/>
</dbReference>
<feature type="domain" description="ABC transporter" evidence="5">
    <location>
        <begin position="12"/>
        <end position="238"/>
    </location>
</feature>
<evidence type="ECO:0000256" key="4">
    <source>
        <dbReference type="ARBA" id="ARBA00022840"/>
    </source>
</evidence>
<dbReference type="Pfam" id="PF00005">
    <property type="entry name" value="ABC_tran"/>
    <property type="match status" value="1"/>
</dbReference>
<comment type="similarity">
    <text evidence="1">Belongs to the ABC transporter superfamily.</text>
</comment>
<evidence type="ECO:0000313" key="9">
    <source>
        <dbReference type="Proteomes" id="UP000731519"/>
    </source>
</evidence>
<comment type="caution">
    <text evidence="7">The sequence shown here is derived from an EMBL/GenBank/DDBJ whole genome shotgun (WGS) entry which is preliminary data.</text>
</comment>
<dbReference type="Gene3D" id="3.40.50.300">
    <property type="entry name" value="P-loop containing nucleotide triphosphate hydrolases"/>
    <property type="match status" value="1"/>
</dbReference>
<dbReference type="GO" id="GO:0016887">
    <property type="term" value="F:ATP hydrolysis activity"/>
    <property type="evidence" value="ECO:0007669"/>
    <property type="project" value="InterPro"/>
</dbReference>
<evidence type="ECO:0000313" key="8">
    <source>
        <dbReference type="Proteomes" id="UP000194318"/>
    </source>
</evidence>
<evidence type="ECO:0000256" key="3">
    <source>
        <dbReference type="ARBA" id="ARBA00022741"/>
    </source>
</evidence>
<dbReference type="PROSITE" id="PS50893">
    <property type="entry name" value="ABC_TRANSPORTER_2"/>
    <property type="match status" value="1"/>
</dbReference>
<evidence type="ECO:0000256" key="1">
    <source>
        <dbReference type="ARBA" id="ARBA00005417"/>
    </source>
</evidence>
<keyword evidence="2" id="KW-0813">Transport</keyword>
<dbReference type="EC" id="3.6.3.-" evidence="7"/>
<dbReference type="RefSeq" id="WP_051839583.1">
    <property type="nucleotide sequence ID" value="NZ_ASYR01000005.1"/>
</dbReference>
<sequence>MTFHEQERQAVLACRSVSKTYGSQTAVSDVTLDVAPGEVVGLLGANGAGKTTLMRMACGLVKPTAGAVRVLGEQPPYSPAVARQVGAALDTPAFYRWMTGPAQLRSLLHSSGLPDRGEPLAALRRVGLEDEARKRIRAYSQGMRQRLALAAALMRGPRLLVLDEPTNALDPHAVVMVRELIRREAESGTAVLVSSHQLDEVQRVCDRVVVMDRGTVVASGALDEIGLGGAESLEDWFFRISGHKGSW</sequence>
<dbReference type="InterPro" id="IPR003439">
    <property type="entry name" value="ABC_transporter-like_ATP-bd"/>
</dbReference>
<dbReference type="Proteomes" id="UP000194318">
    <property type="component" value="Unassembled WGS sequence"/>
</dbReference>
<protein>
    <submittedName>
        <fullName evidence="7">Putative ABC transporter ATP-binding protein YxlF</fullName>
        <ecNumber evidence="7">3.6.3.-</ecNumber>
    </submittedName>
</protein>
<evidence type="ECO:0000313" key="7">
    <source>
        <dbReference type="EMBL" id="OSY53927.1"/>
    </source>
</evidence>
<dbReference type="GO" id="GO:0005524">
    <property type="term" value="F:ATP binding"/>
    <property type="evidence" value="ECO:0007669"/>
    <property type="project" value="UniProtKB-KW"/>
</dbReference>
<dbReference type="EMBL" id="MIFZ01000045">
    <property type="protein sequence ID" value="OSY53927.1"/>
    <property type="molecule type" value="Genomic_DNA"/>
</dbReference>
<evidence type="ECO:0000256" key="2">
    <source>
        <dbReference type="ARBA" id="ARBA00022448"/>
    </source>
</evidence>
<keyword evidence="7" id="KW-0378">Hydrolase</keyword>
<dbReference type="SUPFAM" id="SSF52540">
    <property type="entry name" value="P-loop containing nucleoside triphosphate hydrolases"/>
    <property type="match status" value="1"/>
</dbReference>
<dbReference type="PROSITE" id="PS00211">
    <property type="entry name" value="ABC_TRANSPORTER_1"/>
    <property type="match status" value="1"/>
</dbReference>
<name>A0A1Y2P3X0_STRFR</name>
<gene>
    <name evidence="7" type="primary">yxlF_1</name>
    <name evidence="7" type="ORF">BG846_00412</name>
    <name evidence="6" type="ORF">K701_04580</name>
</gene>
<keyword evidence="4 7" id="KW-0067">ATP-binding</keyword>
<dbReference type="GeneID" id="91403952"/>
<dbReference type="InterPro" id="IPR003593">
    <property type="entry name" value="AAA+_ATPase"/>
</dbReference>
<dbReference type="InterPro" id="IPR027417">
    <property type="entry name" value="P-loop_NTPase"/>
</dbReference>
<reference evidence="6 9" key="1">
    <citation type="submission" date="2013-05" db="EMBL/GenBank/DDBJ databases">
        <title>Genome Sequence of Streptomyces fradiae.</title>
        <authorList>
            <person name="Kirby R."/>
        </authorList>
    </citation>
    <scope>NUCLEOTIDE SEQUENCE [LARGE SCALE GENOMIC DNA]</scope>
    <source>
        <strain evidence="6 9">ATCC 10745</strain>
    </source>
</reference>
<dbReference type="PANTHER" id="PTHR43335:SF4">
    <property type="entry name" value="ABC TRANSPORTER, ATP-BINDING PROTEIN"/>
    <property type="match status" value="1"/>
</dbReference>
<dbReference type="AlphaFoldDB" id="A0A1Y2P3X0"/>
<dbReference type="InterPro" id="IPR017871">
    <property type="entry name" value="ABC_transporter-like_CS"/>
</dbReference>
<evidence type="ECO:0000313" key="6">
    <source>
        <dbReference type="EMBL" id="KAF0651054.1"/>
    </source>
</evidence>
<proteinExistence type="inferred from homology"/>